<evidence type="ECO:0000256" key="1">
    <source>
        <dbReference type="SAM" id="MobiDB-lite"/>
    </source>
</evidence>
<evidence type="ECO:0000313" key="2">
    <source>
        <dbReference type="EMBL" id="AIU93788.1"/>
    </source>
</evidence>
<name>A0A097SQH7_9NOCA</name>
<dbReference type="AlphaFoldDB" id="A0A097SQH7"/>
<accession>A0A097SQH7</accession>
<reference evidence="2" key="1">
    <citation type="submission" date="2014-03" db="EMBL/GenBank/DDBJ databases">
        <authorList>
            <person name="Zhang G."/>
            <person name="Zhu L."/>
            <person name="Fang P."/>
        </authorList>
    </citation>
    <scope>NUCLEOTIDE SEQUENCE</scope>
    <source>
        <strain evidence="2">NS1</strain>
        <plasmid evidence="2">pNSL1</plasmid>
    </source>
</reference>
<organism evidence="2">
    <name type="scientific">Rhodococcus sp. NS1</name>
    <dbReference type="NCBI Taxonomy" id="402236"/>
    <lineage>
        <taxon>Bacteria</taxon>
        <taxon>Bacillati</taxon>
        <taxon>Actinomycetota</taxon>
        <taxon>Actinomycetes</taxon>
        <taxon>Mycobacteriales</taxon>
        <taxon>Nocardiaceae</taxon>
        <taxon>Rhodococcus</taxon>
    </lineage>
</organism>
<gene>
    <name evidence="2" type="ORF">LRS1606.354</name>
</gene>
<geneLocation type="plasmid" evidence="2">
    <name>pNSL1</name>
</geneLocation>
<proteinExistence type="predicted"/>
<protein>
    <submittedName>
        <fullName evidence="2">Uncharacterized protein</fullName>
    </submittedName>
</protein>
<keyword evidence="2" id="KW-0614">Plasmid</keyword>
<feature type="compositionally biased region" description="Polar residues" evidence="1">
    <location>
        <begin position="23"/>
        <end position="42"/>
    </location>
</feature>
<dbReference type="EMBL" id="KJ605395">
    <property type="protein sequence ID" value="AIU93788.1"/>
    <property type="molecule type" value="Genomic_DNA"/>
</dbReference>
<sequence>MICAQKYMIANSAGQVHPDESCRCSTTRQSQGPCTTRPSNHGSPPARDHDTPDRGRRRQHLLVIDQRRSIPTSMGLSTRVIVSAMIPFDGASRRSVSPWGCTAFAPRVAVPGIGDFGAQDGQLRGASYLTELDPSKMELDVRHGSSVEEATARPQHKMWEVAAEVTVQTRGVHIARSPHPS</sequence>
<feature type="region of interest" description="Disordered" evidence="1">
    <location>
        <begin position="16"/>
        <end position="58"/>
    </location>
</feature>